<dbReference type="RefSeq" id="WP_269926377.1">
    <property type="nucleotide sequence ID" value="NZ_JAMKBJ010000006.1"/>
</dbReference>
<protein>
    <submittedName>
        <fullName evidence="2">Uncharacterized protein</fullName>
    </submittedName>
</protein>
<keyword evidence="3" id="KW-1185">Reference proteome</keyword>
<reference evidence="2" key="1">
    <citation type="submission" date="2022-05" db="EMBL/GenBank/DDBJ databases">
        <authorList>
            <person name="Colautti A."/>
            <person name="Iacumin L."/>
        </authorList>
    </citation>
    <scope>NUCLEOTIDE SEQUENCE</scope>
    <source>
        <strain evidence="2">SK 55</strain>
    </source>
</reference>
<proteinExistence type="predicted"/>
<feature type="region of interest" description="Disordered" evidence="1">
    <location>
        <begin position="155"/>
        <end position="215"/>
    </location>
</feature>
<gene>
    <name evidence="2" type="ORF">M9R32_08840</name>
</gene>
<accession>A0A9X3RDN7</accession>
<feature type="compositionally biased region" description="Pro residues" evidence="1">
    <location>
        <begin position="186"/>
        <end position="203"/>
    </location>
</feature>
<evidence type="ECO:0000313" key="3">
    <source>
        <dbReference type="Proteomes" id="UP001152173"/>
    </source>
</evidence>
<sequence>MLSRLEKYKKIQKRKKIFVVLAALVLSLGISSGMKTTFADADVSTLLLNWFKNKESESIKEIDAAITDEKTILIAQLKVELKNEMDSAKKELDAFTENQKSARIASLRQYANELIENLNIDTTEQQEKITAQINAIMNEAIAQMDQAVTTVPETIPEIPPASEGENSSEPVENEQEPETESVQVPVPSPLVPEPAPTTDPLPDPNSDATSANGDE</sequence>
<dbReference type="AlphaFoldDB" id="A0A9X3RDN7"/>
<feature type="compositionally biased region" description="Polar residues" evidence="1">
    <location>
        <begin position="206"/>
        <end position="215"/>
    </location>
</feature>
<dbReference type="EMBL" id="JAMKBJ010000006">
    <property type="protein sequence ID" value="MCZ8537284.1"/>
    <property type="molecule type" value="Genomic_DNA"/>
</dbReference>
<dbReference type="Proteomes" id="UP001152173">
    <property type="component" value="Unassembled WGS sequence"/>
</dbReference>
<organism evidence="2 3">
    <name type="scientific">Paenisporosarcina quisquiliarum</name>
    <dbReference type="NCBI Taxonomy" id="365346"/>
    <lineage>
        <taxon>Bacteria</taxon>
        <taxon>Bacillati</taxon>
        <taxon>Bacillota</taxon>
        <taxon>Bacilli</taxon>
        <taxon>Bacillales</taxon>
        <taxon>Caryophanaceae</taxon>
        <taxon>Paenisporosarcina</taxon>
    </lineage>
</organism>
<name>A0A9X3RDN7_9BACL</name>
<comment type="caution">
    <text evidence="2">The sequence shown here is derived from an EMBL/GenBank/DDBJ whole genome shotgun (WGS) entry which is preliminary data.</text>
</comment>
<evidence type="ECO:0000256" key="1">
    <source>
        <dbReference type="SAM" id="MobiDB-lite"/>
    </source>
</evidence>
<evidence type="ECO:0000313" key="2">
    <source>
        <dbReference type="EMBL" id="MCZ8537284.1"/>
    </source>
</evidence>